<evidence type="ECO:0000313" key="2">
    <source>
        <dbReference type="EMBL" id="SVE32491.1"/>
    </source>
</evidence>
<dbReference type="EMBL" id="UINC01209465">
    <property type="protein sequence ID" value="SVE32491.1"/>
    <property type="molecule type" value="Genomic_DNA"/>
</dbReference>
<reference evidence="2" key="1">
    <citation type="submission" date="2018-05" db="EMBL/GenBank/DDBJ databases">
        <authorList>
            <person name="Lanie J.A."/>
            <person name="Ng W.-L."/>
            <person name="Kazmierczak K.M."/>
            <person name="Andrzejewski T.M."/>
            <person name="Davidsen T.M."/>
            <person name="Wayne K.J."/>
            <person name="Tettelin H."/>
            <person name="Glass J.I."/>
            <person name="Rusch D."/>
            <person name="Podicherti R."/>
            <person name="Tsui H.-C.T."/>
            <person name="Winkler M.E."/>
        </authorList>
    </citation>
    <scope>NUCLEOTIDE SEQUENCE</scope>
</reference>
<dbReference type="AlphaFoldDB" id="A0A383CK44"/>
<keyword evidence="1" id="KW-0472">Membrane</keyword>
<keyword evidence="1" id="KW-1133">Transmembrane helix</keyword>
<name>A0A383CK44_9ZZZZ</name>
<proteinExistence type="predicted"/>
<gene>
    <name evidence="2" type="ORF">METZ01_LOCUS485345</name>
</gene>
<sequence length="54" mass="6432">MFRGIIDLFNLLLWWSFMFVGSFKIMIVAIFYVMQTNPTPPTPIIKQYNSKPFK</sequence>
<feature type="transmembrane region" description="Helical" evidence="1">
    <location>
        <begin position="12"/>
        <end position="34"/>
    </location>
</feature>
<organism evidence="2">
    <name type="scientific">marine metagenome</name>
    <dbReference type="NCBI Taxonomy" id="408172"/>
    <lineage>
        <taxon>unclassified sequences</taxon>
        <taxon>metagenomes</taxon>
        <taxon>ecological metagenomes</taxon>
    </lineage>
</organism>
<evidence type="ECO:0000256" key="1">
    <source>
        <dbReference type="SAM" id="Phobius"/>
    </source>
</evidence>
<protein>
    <submittedName>
        <fullName evidence="2">Uncharacterized protein</fullName>
    </submittedName>
</protein>
<keyword evidence="1" id="KW-0812">Transmembrane</keyword>
<accession>A0A383CK44</accession>